<name>A0ABW4YCG0_9GAMM</name>
<gene>
    <name evidence="1" type="ORF">ACFSJC_15750</name>
</gene>
<accession>A0ABW4YCG0</accession>
<dbReference type="RefSeq" id="WP_386028065.1">
    <property type="nucleotide sequence ID" value="NZ_JBHUHX010000047.1"/>
</dbReference>
<proteinExistence type="predicted"/>
<evidence type="ECO:0000313" key="1">
    <source>
        <dbReference type="EMBL" id="MFD2113304.1"/>
    </source>
</evidence>
<sequence>MDSSLQPSIRRERIHDPFQIYRDADAIHQLGDALARHLGRLHANAADLPSADNLETWASAWEEAGQDSEAFRLPLRVFRTGIDFLKAGGSDPGILLDLNQEERKLLEQLFDLQPSS</sequence>
<reference evidence="2" key="1">
    <citation type="journal article" date="2019" name="Int. J. Syst. Evol. Microbiol.">
        <title>The Global Catalogue of Microorganisms (GCM) 10K type strain sequencing project: providing services to taxonomists for standard genome sequencing and annotation.</title>
        <authorList>
            <consortium name="The Broad Institute Genomics Platform"/>
            <consortium name="The Broad Institute Genome Sequencing Center for Infectious Disease"/>
            <person name="Wu L."/>
            <person name="Ma J."/>
        </authorList>
    </citation>
    <scope>NUCLEOTIDE SEQUENCE [LARGE SCALE GENOMIC DNA]</scope>
    <source>
        <strain evidence="2">KACC 12597</strain>
    </source>
</reference>
<dbReference type="Proteomes" id="UP001597337">
    <property type="component" value="Unassembled WGS sequence"/>
</dbReference>
<organism evidence="1 2">
    <name type="scientific">Thiorhodococcus fuscus</name>
    <dbReference type="NCBI Taxonomy" id="527200"/>
    <lineage>
        <taxon>Bacteria</taxon>
        <taxon>Pseudomonadati</taxon>
        <taxon>Pseudomonadota</taxon>
        <taxon>Gammaproteobacteria</taxon>
        <taxon>Chromatiales</taxon>
        <taxon>Chromatiaceae</taxon>
        <taxon>Thiorhodococcus</taxon>
    </lineage>
</organism>
<evidence type="ECO:0000313" key="2">
    <source>
        <dbReference type="Proteomes" id="UP001597337"/>
    </source>
</evidence>
<dbReference type="EMBL" id="JBHUHX010000047">
    <property type="protein sequence ID" value="MFD2113304.1"/>
    <property type="molecule type" value="Genomic_DNA"/>
</dbReference>
<comment type="caution">
    <text evidence="1">The sequence shown here is derived from an EMBL/GenBank/DDBJ whole genome shotgun (WGS) entry which is preliminary data.</text>
</comment>
<keyword evidence="2" id="KW-1185">Reference proteome</keyword>
<protein>
    <submittedName>
        <fullName evidence="1">Uncharacterized protein</fullName>
    </submittedName>
</protein>